<name>A0ABW0V5G4_9ACTN</name>
<dbReference type="InterPro" id="IPR001387">
    <property type="entry name" value="Cro/C1-type_HTH"/>
</dbReference>
<gene>
    <name evidence="2" type="ORF">ACFPZF_06035</name>
</gene>
<dbReference type="RefSeq" id="WP_346140558.1">
    <property type="nucleotide sequence ID" value="NZ_BAAAUA010000001.1"/>
</dbReference>
<evidence type="ECO:0000313" key="2">
    <source>
        <dbReference type="EMBL" id="MFC5640912.1"/>
    </source>
</evidence>
<dbReference type="SUPFAM" id="SSF47413">
    <property type="entry name" value="lambda repressor-like DNA-binding domains"/>
    <property type="match status" value="1"/>
</dbReference>
<dbReference type="Proteomes" id="UP001596066">
    <property type="component" value="Unassembled WGS sequence"/>
</dbReference>
<dbReference type="EMBL" id="JBHSOC010000007">
    <property type="protein sequence ID" value="MFC5640912.1"/>
    <property type="molecule type" value="Genomic_DNA"/>
</dbReference>
<proteinExistence type="predicted"/>
<protein>
    <submittedName>
        <fullName evidence="2">Helix-turn-helix domain-containing protein</fullName>
    </submittedName>
</protein>
<reference evidence="3" key="1">
    <citation type="journal article" date="2019" name="Int. J. Syst. Evol. Microbiol.">
        <title>The Global Catalogue of Microorganisms (GCM) 10K type strain sequencing project: providing services to taxonomists for standard genome sequencing and annotation.</title>
        <authorList>
            <consortium name="The Broad Institute Genomics Platform"/>
            <consortium name="The Broad Institute Genome Sequencing Center for Infectious Disease"/>
            <person name="Wu L."/>
            <person name="Ma J."/>
        </authorList>
    </citation>
    <scope>NUCLEOTIDE SEQUENCE [LARGE SCALE GENOMIC DNA]</scope>
    <source>
        <strain evidence="3">CGMCC 4.1622</strain>
    </source>
</reference>
<accession>A0ABW0V5G4</accession>
<dbReference type="CDD" id="cd00093">
    <property type="entry name" value="HTH_XRE"/>
    <property type="match status" value="1"/>
</dbReference>
<dbReference type="SMART" id="SM00530">
    <property type="entry name" value="HTH_XRE"/>
    <property type="match status" value="1"/>
</dbReference>
<dbReference type="Pfam" id="PF01381">
    <property type="entry name" value="HTH_3"/>
    <property type="match status" value="1"/>
</dbReference>
<organism evidence="2 3">
    <name type="scientific">Kitasatospora cinereorecta</name>
    <dbReference type="NCBI Taxonomy" id="285560"/>
    <lineage>
        <taxon>Bacteria</taxon>
        <taxon>Bacillati</taxon>
        <taxon>Actinomycetota</taxon>
        <taxon>Actinomycetes</taxon>
        <taxon>Kitasatosporales</taxon>
        <taxon>Streptomycetaceae</taxon>
        <taxon>Kitasatospora</taxon>
    </lineage>
</organism>
<evidence type="ECO:0000259" key="1">
    <source>
        <dbReference type="SMART" id="SM00530"/>
    </source>
</evidence>
<evidence type="ECO:0000313" key="3">
    <source>
        <dbReference type="Proteomes" id="UP001596066"/>
    </source>
</evidence>
<keyword evidence="3" id="KW-1185">Reference proteome</keyword>
<feature type="domain" description="HTH cro/C1-type" evidence="1">
    <location>
        <begin position="8"/>
        <end position="65"/>
    </location>
</feature>
<dbReference type="Gene3D" id="1.10.260.40">
    <property type="entry name" value="lambda repressor-like DNA-binding domains"/>
    <property type="match status" value="1"/>
</dbReference>
<dbReference type="InterPro" id="IPR010982">
    <property type="entry name" value="Lambda_DNA-bd_dom_sf"/>
</dbReference>
<comment type="caution">
    <text evidence="2">The sequence shown here is derived from an EMBL/GenBank/DDBJ whole genome shotgun (WGS) entry which is preliminary data.</text>
</comment>
<sequence length="124" mass="13261">MADALQQMMKQRLDAQGWSYGDVARLGGLPRSTVHHLATAELVRMPQPATLERLARGLQLPLDVVRRAAAESCGIHVYAEGAAATSPDPEVATLIASLQQLSPADRKHVAALVDSLLQRAADTD</sequence>